<protein>
    <submittedName>
        <fullName evidence="2">Uncharacterized protein</fullName>
    </submittedName>
</protein>
<comment type="caution">
    <text evidence="2">The sequence shown here is derived from an EMBL/GenBank/DDBJ whole genome shotgun (WGS) entry which is preliminary data.</text>
</comment>
<evidence type="ECO:0000313" key="2">
    <source>
        <dbReference type="EMBL" id="CAL5129709.1"/>
    </source>
</evidence>
<evidence type="ECO:0000256" key="1">
    <source>
        <dbReference type="SAM" id="MobiDB-lite"/>
    </source>
</evidence>
<gene>
    <name evidence="2" type="ORF">CDAUBV1_LOCUS783</name>
</gene>
<evidence type="ECO:0000313" key="3">
    <source>
        <dbReference type="Proteomes" id="UP001497525"/>
    </source>
</evidence>
<accession>A0AAV2T0P3</accession>
<name>A0AAV2T0P3_CALDB</name>
<dbReference type="EMBL" id="CAXLJL010000014">
    <property type="protein sequence ID" value="CAL5129709.1"/>
    <property type="molecule type" value="Genomic_DNA"/>
</dbReference>
<organism evidence="2 3">
    <name type="scientific">Calicophoron daubneyi</name>
    <name type="common">Rumen fluke</name>
    <name type="synonym">Paramphistomum daubneyi</name>
    <dbReference type="NCBI Taxonomy" id="300641"/>
    <lineage>
        <taxon>Eukaryota</taxon>
        <taxon>Metazoa</taxon>
        <taxon>Spiralia</taxon>
        <taxon>Lophotrochozoa</taxon>
        <taxon>Platyhelminthes</taxon>
        <taxon>Trematoda</taxon>
        <taxon>Digenea</taxon>
        <taxon>Plagiorchiida</taxon>
        <taxon>Pronocephalata</taxon>
        <taxon>Paramphistomoidea</taxon>
        <taxon>Paramphistomidae</taxon>
        <taxon>Calicophoron</taxon>
    </lineage>
</organism>
<reference evidence="2" key="1">
    <citation type="submission" date="2024-06" db="EMBL/GenBank/DDBJ databases">
        <authorList>
            <person name="Liu X."/>
            <person name="Lenzi L."/>
            <person name="Haldenby T S."/>
            <person name="Uol C."/>
        </authorList>
    </citation>
    <scope>NUCLEOTIDE SEQUENCE</scope>
</reference>
<sequence length="131" mass="15159">MSRSRRKNSNQKRKAGKGVSKSMRKKEKALVEKSLQLLNQHIPVFRSEVIRSADCLKVGNADSVSHVRQDELYFFIHPLTPYPSLRMLVIVLWAIGRHQCMLNALWLLTGLGTRPVRWPRTSDLQNYLLSF</sequence>
<feature type="region of interest" description="Disordered" evidence="1">
    <location>
        <begin position="1"/>
        <end position="27"/>
    </location>
</feature>
<dbReference type="AlphaFoldDB" id="A0AAV2T0P3"/>
<proteinExistence type="predicted"/>
<dbReference type="Proteomes" id="UP001497525">
    <property type="component" value="Unassembled WGS sequence"/>
</dbReference>